<evidence type="ECO:0000313" key="1">
    <source>
        <dbReference type="EMBL" id="MEV0361446.1"/>
    </source>
</evidence>
<gene>
    <name evidence="1" type="ORF">AB0H72_01980</name>
</gene>
<organism evidence="1 2">
    <name type="scientific">Nocardia fusca</name>
    <dbReference type="NCBI Taxonomy" id="941183"/>
    <lineage>
        <taxon>Bacteria</taxon>
        <taxon>Bacillati</taxon>
        <taxon>Actinomycetota</taxon>
        <taxon>Actinomycetes</taxon>
        <taxon>Mycobacteriales</taxon>
        <taxon>Nocardiaceae</taxon>
        <taxon>Nocardia</taxon>
    </lineage>
</organism>
<dbReference type="EMBL" id="JBFAIH010000001">
    <property type="protein sequence ID" value="MEV0361446.1"/>
    <property type="molecule type" value="Genomic_DNA"/>
</dbReference>
<reference evidence="1 2" key="1">
    <citation type="submission" date="2024-06" db="EMBL/GenBank/DDBJ databases">
        <title>The Natural Products Discovery Center: Release of the First 8490 Sequenced Strains for Exploring Actinobacteria Biosynthetic Diversity.</title>
        <authorList>
            <person name="Kalkreuter E."/>
            <person name="Kautsar S.A."/>
            <person name="Yang D."/>
            <person name="Bader C.D."/>
            <person name="Teijaro C.N."/>
            <person name="Fluegel L."/>
            <person name="Davis C.M."/>
            <person name="Simpson J.R."/>
            <person name="Lauterbach L."/>
            <person name="Steele A.D."/>
            <person name="Gui C."/>
            <person name="Meng S."/>
            <person name="Li G."/>
            <person name="Viehrig K."/>
            <person name="Ye F."/>
            <person name="Su P."/>
            <person name="Kiefer A.F."/>
            <person name="Nichols A."/>
            <person name="Cepeda A.J."/>
            <person name="Yan W."/>
            <person name="Fan B."/>
            <person name="Jiang Y."/>
            <person name="Adhikari A."/>
            <person name="Zheng C.-J."/>
            <person name="Schuster L."/>
            <person name="Cowan T.M."/>
            <person name="Smanski M.J."/>
            <person name="Chevrette M.G."/>
            <person name="De Carvalho L.P.S."/>
            <person name="Shen B."/>
        </authorList>
    </citation>
    <scope>NUCLEOTIDE SEQUENCE [LARGE SCALE GENOMIC DNA]</scope>
    <source>
        <strain evidence="1 2">NPDC050671</strain>
    </source>
</reference>
<sequence length="63" mass="6622">MLIATLLITLGALGRRWRNGRPSGESASDRPAEGMRWRGARLLMPIGLASLGGLTATVAVVCC</sequence>
<comment type="caution">
    <text evidence="1">The sequence shown here is derived from an EMBL/GenBank/DDBJ whole genome shotgun (WGS) entry which is preliminary data.</text>
</comment>
<protein>
    <submittedName>
        <fullName evidence="1">Uncharacterized protein</fullName>
    </submittedName>
</protein>
<evidence type="ECO:0000313" key="2">
    <source>
        <dbReference type="Proteomes" id="UP001551658"/>
    </source>
</evidence>
<name>A0ABV3F1B3_9NOCA</name>
<accession>A0ABV3F1B3</accession>
<dbReference type="RefSeq" id="WP_357972263.1">
    <property type="nucleotide sequence ID" value="NZ_JBFAIH010000001.1"/>
</dbReference>
<dbReference type="Proteomes" id="UP001551658">
    <property type="component" value="Unassembled WGS sequence"/>
</dbReference>
<keyword evidence="2" id="KW-1185">Reference proteome</keyword>
<proteinExistence type="predicted"/>